<evidence type="ECO:0000313" key="1">
    <source>
        <dbReference type="EMBL" id="JAD27228.1"/>
    </source>
</evidence>
<sequence length="18" mass="2206">MNESMQKDPMTRTSRKEH</sequence>
<accession>A0A0A8YNE7</accession>
<dbReference type="EMBL" id="GBRH01270667">
    <property type="protein sequence ID" value="JAD27228.1"/>
    <property type="molecule type" value="Transcribed_RNA"/>
</dbReference>
<dbReference type="AlphaFoldDB" id="A0A0A8YNE7"/>
<reference evidence="1" key="1">
    <citation type="submission" date="2014-09" db="EMBL/GenBank/DDBJ databases">
        <authorList>
            <person name="Magalhaes I.L.F."/>
            <person name="Oliveira U."/>
            <person name="Santos F.R."/>
            <person name="Vidigal T.H.D.A."/>
            <person name="Brescovit A.D."/>
            <person name="Santos A.J."/>
        </authorList>
    </citation>
    <scope>NUCLEOTIDE SEQUENCE</scope>
    <source>
        <tissue evidence="1">Shoot tissue taken approximately 20 cm above the soil surface</tissue>
    </source>
</reference>
<protein>
    <submittedName>
        <fullName evidence="1">Uncharacterized protein</fullName>
    </submittedName>
</protein>
<reference evidence="1" key="2">
    <citation type="journal article" date="2015" name="Data Brief">
        <title>Shoot transcriptome of the giant reed, Arundo donax.</title>
        <authorList>
            <person name="Barrero R.A."/>
            <person name="Guerrero F.D."/>
            <person name="Moolhuijzen P."/>
            <person name="Goolsby J.A."/>
            <person name="Tidwell J."/>
            <person name="Bellgard S.E."/>
            <person name="Bellgard M.I."/>
        </authorList>
    </citation>
    <scope>NUCLEOTIDE SEQUENCE</scope>
    <source>
        <tissue evidence="1">Shoot tissue taken approximately 20 cm above the soil surface</tissue>
    </source>
</reference>
<name>A0A0A8YNE7_ARUDO</name>
<proteinExistence type="predicted"/>
<organism evidence="1">
    <name type="scientific">Arundo donax</name>
    <name type="common">Giant reed</name>
    <name type="synonym">Donax arundinaceus</name>
    <dbReference type="NCBI Taxonomy" id="35708"/>
    <lineage>
        <taxon>Eukaryota</taxon>
        <taxon>Viridiplantae</taxon>
        <taxon>Streptophyta</taxon>
        <taxon>Embryophyta</taxon>
        <taxon>Tracheophyta</taxon>
        <taxon>Spermatophyta</taxon>
        <taxon>Magnoliopsida</taxon>
        <taxon>Liliopsida</taxon>
        <taxon>Poales</taxon>
        <taxon>Poaceae</taxon>
        <taxon>PACMAD clade</taxon>
        <taxon>Arundinoideae</taxon>
        <taxon>Arundineae</taxon>
        <taxon>Arundo</taxon>
    </lineage>
</organism>